<evidence type="ECO:0000256" key="3">
    <source>
        <dbReference type="ARBA" id="ARBA00012438"/>
    </source>
</evidence>
<dbReference type="InterPro" id="IPR003594">
    <property type="entry name" value="HATPase_dom"/>
</dbReference>
<evidence type="ECO:0000256" key="7">
    <source>
        <dbReference type="ARBA" id="ARBA00022741"/>
    </source>
</evidence>
<proteinExistence type="predicted"/>
<name>A0ABU9MXK4_9GAMM</name>
<feature type="domain" description="Histidine kinase" evidence="11">
    <location>
        <begin position="202"/>
        <end position="411"/>
    </location>
</feature>
<evidence type="ECO:0000256" key="9">
    <source>
        <dbReference type="ARBA" id="ARBA00022840"/>
    </source>
</evidence>
<dbReference type="PANTHER" id="PTHR44936">
    <property type="entry name" value="SENSOR PROTEIN CREC"/>
    <property type="match status" value="1"/>
</dbReference>
<feature type="transmembrane region" description="Helical" evidence="10">
    <location>
        <begin position="127"/>
        <end position="146"/>
    </location>
</feature>
<dbReference type="Pfam" id="PF00512">
    <property type="entry name" value="HisKA"/>
    <property type="match status" value="1"/>
</dbReference>
<dbReference type="SUPFAM" id="SSF55874">
    <property type="entry name" value="ATPase domain of HSP90 chaperone/DNA topoisomerase II/histidine kinase"/>
    <property type="match status" value="1"/>
</dbReference>
<dbReference type="Gene3D" id="1.10.287.130">
    <property type="match status" value="1"/>
</dbReference>
<keyword evidence="8" id="KW-0418">Kinase</keyword>
<evidence type="ECO:0000256" key="10">
    <source>
        <dbReference type="SAM" id="Phobius"/>
    </source>
</evidence>
<keyword evidence="4" id="KW-1003">Cell membrane</keyword>
<evidence type="ECO:0000256" key="1">
    <source>
        <dbReference type="ARBA" id="ARBA00000085"/>
    </source>
</evidence>
<evidence type="ECO:0000256" key="6">
    <source>
        <dbReference type="ARBA" id="ARBA00022679"/>
    </source>
</evidence>
<sequence length="415" mass="46647">MGKLFVSLYLYIIVSLVIATGAIERLWPIEEQSTPLAMELGNNFKALAQSELGRQYINSQYPMRLLQRSDISLPNELGQRLDQAQAVHVFDAEEHLLWYVPLDDQELLQIGPVELPKAPGENFVGPYLLVLLVVGAPVGLWSLMLWRDFNKLSETCAQVDGRTDINVSGMGRSFLLPITDALQVMQQRIYSLLNAQRELTSSVSHEFRTPLARLKFALAMLEQGSDEKQQKYMQSMTSDITELENLVSEMLHYARLDAQGPTLALELVDLNELVDNMVEKLNFDSKVRIEVQHEQPNLYRCDPHFLARALQNLLGNALKHARHHIQVRICSNEEQCDVYIEDDGAGIAESKRADIFKPFTRLDQSRAKSTGGYGLGLAITAKIVQWHQGKISVDDSALGGAKFVMSLPQSKSKLN</sequence>
<keyword evidence="9 12" id="KW-0067">ATP-binding</keyword>
<comment type="catalytic activity">
    <reaction evidence="1">
        <text>ATP + protein L-histidine = ADP + protein N-phospho-L-histidine.</text>
        <dbReference type="EC" id="2.7.13.3"/>
    </reaction>
</comment>
<keyword evidence="10" id="KW-0472">Membrane</keyword>
<evidence type="ECO:0000313" key="13">
    <source>
        <dbReference type="Proteomes" id="UP001447008"/>
    </source>
</evidence>
<organism evidence="12 13">
    <name type="scientific">Pseudoalteromonas qingdaonensis</name>
    <dbReference type="NCBI Taxonomy" id="3131913"/>
    <lineage>
        <taxon>Bacteria</taxon>
        <taxon>Pseudomonadati</taxon>
        <taxon>Pseudomonadota</taxon>
        <taxon>Gammaproteobacteria</taxon>
        <taxon>Alteromonadales</taxon>
        <taxon>Pseudoalteromonadaceae</taxon>
        <taxon>Pseudoalteromonas</taxon>
    </lineage>
</organism>
<dbReference type="Pfam" id="PF02518">
    <property type="entry name" value="HATPase_c"/>
    <property type="match status" value="1"/>
</dbReference>
<dbReference type="CDD" id="cd00082">
    <property type="entry name" value="HisKA"/>
    <property type="match status" value="1"/>
</dbReference>
<evidence type="ECO:0000256" key="2">
    <source>
        <dbReference type="ARBA" id="ARBA00004651"/>
    </source>
</evidence>
<evidence type="ECO:0000313" key="12">
    <source>
        <dbReference type="EMBL" id="MEM0515994.1"/>
    </source>
</evidence>
<comment type="caution">
    <text evidence="12">The sequence shown here is derived from an EMBL/GenBank/DDBJ whole genome shotgun (WGS) entry which is preliminary data.</text>
</comment>
<gene>
    <name evidence="12" type="ORF">WCN91_11305</name>
</gene>
<dbReference type="PANTHER" id="PTHR44936:SF10">
    <property type="entry name" value="SENSOR PROTEIN RSTB"/>
    <property type="match status" value="1"/>
</dbReference>
<evidence type="ECO:0000256" key="5">
    <source>
        <dbReference type="ARBA" id="ARBA00022553"/>
    </source>
</evidence>
<dbReference type="InterPro" id="IPR050980">
    <property type="entry name" value="2C_sensor_his_kinase"/>
</dbReference>
<evidence type="ECO:0000256" key="8">
    <source>
        <dbReference type="ARBA" id="ARBA00022777"/>
    </source>
</evidence>
<keyword evidence="7" id="KW-0547">Nucleotide-binding</keyword>
<dbReference type="InterPro" id="IPR036890">
    <property type="entry name" value="HATPase_C_sf"/>
</dbReference>
<keyword evidence="6" id="KW-0808">Transferase</keyword>
<dbReference type="RefSeq" id="WP_342679129.1">
    <property type="nucleotide sequence ID" value="NZ_JBCGCU010000012.1"/>
</dbReference>
<feature type="transmembrane region" description="Helical" evidence="10">
    <location>
        <begin position="6"/>
        <end position="23"/>
    </location>
</feature>
<dbReference type="InterPro" id="IPR003661">
    <property type="entry name" value="HisK_dim/P_dom"/>
</dbReference>
<accession>A0ABU9MXK4</accession>
<dbReference type="PRINTS" id="PR00344">
    <property type="entry name" value="BCTRLSENSOR"/>
</dbReference>
<keyword evidence="13" id="KW-1185">Reference proteome</keyword>
<dbReference type="EC" id="2.7.13.3" evidence="3"/>
<evidence type="ECO:0000259" key="11">
    <source>
        <dbReference type="PROSITE" id="PS50109"/>
    </source>
</evidence>
<dbReference type="SMART" id="SM00387">
    <property type="entry name" value="HATPase_c"/>
    <property type="match status" value="1"/>
</dbReference>
<keyword evidence="10" id="KW-1133">Transmembrane helix</keyword>
<comment type="subcellular location">
    <subcellularLocation>
        <location evidence="2">Cell membrane</location>
        <topology evidence="2">Multi-pass membrane protein</topology>
    </subcellularLocation>
</comment>
<dbReference type="InterPro" id="IPR004358">
    <property type="entry name" value="Sig_transdc_His_kin-like_C"/>
</dbReference>
<dbReference type="InterPro" id="IPR005467">
    <property type="entry name" value="His_kinase_dom"/>
</dbReference>
<dbReference type="PROSITE" id="PS50109">
    <property type="entry name" value="HIS_KIN"/>
    <property type="match status" value="1"/>
</dbReference>
<dbReference type="SMART" id="SM00388">
    <property type="entry name" value="HisKA"/>
    <property type="match status" value="1"/>
</dbReference>
<dbReference type="SUPFAM" id="SSF47384">
    <property type="entry name" value="Homodimeric domain of signal transducing histidine kinase"/>
    <property type="match status" value="1"/>
</dbReference>
<dbReference type="EMBL" id="JBCGCU010000012">
    <property type="protein sequence ID" value="MEM0515994.1"/>
    <property type="molecule type" value="Genomic_DNA"/>
</dbReference>
<reference evidence="12 13" key="1">
    <citation type="submission" date="2024-03" db="EMBL/GenBank/DDBJ databases">
        <title>Pseudoalteromonas qingdaonensis sp. nov., isolated from the intestines of marine benthic organisms.</title>
        <authorList>
            <person name="Lin X."/>
            <person name="Fang S."/>
            <person name="Hu X."/>
        </authorList>
    </citation>
    <scope>NUCLEOTIDE SEQUENCE [LARGE SCALE GENOMIC DNA]</scope>
    <source>
        <strain evidence="12 13">YIC-827</strain>
    </source>
</reference>
<evidence type="ECO:0000256" key="4">
    <source>
        <dbReference type="ARBA" id="ARBA00022475"/>
    </source>
</evidence>
<keyword evidence="10" id="KW-0812">Transmembrane</keyword>
<protein>
    <recommendedName>
        <fullName evidence="3">histidine kinase</fullName>
        <ecNumber evidence="3">2.7.13.3</ecNumber>
    </recommendedName>
</protein>
<dbReference type="InterPro" id="IPR036097">
    <property type="entry name" value="HisK_dim/P_sf"/>
</dbReference>
<dbReference type="GO" id="GO:0005524">
    <property type="term" value="F:ATP binding"/>
    <property type="evidence" value="ECO:0007669"/>
    <property type="project" value="UniProtKB-KW"/>
</dbReference>
<dbReference type="Gene3D" id="3.30.565.10">
    <property type="entry name" value="Histidine kinase-like ATPase, C-terminal domain"/>
    <property type="match status" value="1"/>
</dbReference>
<dbReference type="Proteomes" id="UP001447008">
    <property type="component" value="Unassembled WGS sequence"/>
</dbReference>
<keyword evidence="5" id="KW-0597">Phosphoprotein</keyword>